<evidence type="ECO:0000313" key="2">
    <source>
        <dbReference type="EMBL" id="TFW72588.1"/>
    </source>
</evidence>
<sequence length="80" mass="9026">MKVKRILYKAKLIHKLIARHPQFRLARLEILTLIYTAAVISPCGFELFGFGLSNQHGFDLLVLFIQLPAGASNARLLTTF</sequence>
<evidence type="ECO:0000256" key="1">
    <source>
        <dbReference type="SAM" id="Phobius"/>
    </source>
</evidence>
<gene>
    <name evidence="2" type="ORF">C3Y98_03000</name>
</gene>
<accession>A0A4Y9VUV9</accession>
<dbReference type="EMBL" id="PQVH01000005">
    <property type="protein sequence ID" value="TFW72588.1"/>
    <property type="molecule type" value="Genomic_DNA"/>
</dbReference>
<name>A0A4Y9VUV9_9PROT</name>
<organism evidence="2 3">
    <name type="scientific">Methylotenera oryzisoli</name>
    <dbReference type="NCBI Taxonomy" id="2080758"/>
    <lineage>
        <taxon>Bacteria</taxon>
        <taxon>Pseudomonadati</taxon>
        <taxon>Pseudomonadota</taxon>
        <taxon>Betaproteobacteria</taxon>
        <taxon>Nitrosomonadales</taxon>
        <taxon>Methylophilaceae</taxon>
        <taxon>Methylotenera</taxon>
    </lineage>
</organism>
<keyword evidence="1" id="KW-0812">Transmembrane</keyword>
<reference evidence="2 3" key="1">
    <citation type="submission" date="2018-02" db="EMBL/GenBank/DDBJ databases">
        <title>A novel lanthanide dependent methylotroph, Methylotenera sp. La3113.</title>
        <authorList>
            <person name="Lv H."/>
            <person name="Tani A."/>
        </authorList>
    </citation>
    <scope>NUCLEOTIDE SEQUENCE [LARGE SCALE GENOMIC DNA]</scope>
    <source>
        <strain evidence="2 3">La3113</strain>
    </source>
</reference>
<keyword evidence="1" id="KW-1133">Transmembrane helix</keyword>
<keyword evidence="1" id="KW-0472">Membrane</keyword>
<feature type="transmembrane region" description="Helical" evidence="1">
    <location>
        <begin position="30"/>
        <end position="52"/>
    </location>
</feature>
<comment type="caution">
    <text evidence="2">The sequence shown here is derived from an EMBL/GenBank/DDBJ whole genome shotgun (WGS) entry which is preliminary data.</text>
</comment>
<dbReference type="Proteomes" id="UP000297706">
    <property type="component" value="Unassembled WGS sequence"/>
</dbReference>
<evidence type="ECO:0000313" key="3">
    <source>
        <dbReference type="Proteomes" id="UP000297706"/>
    </source>
</evidence>
<proteinExistence type="predicted"/>
<protein>
    <submittedName>
        <fullName evidence="2">Uncharacterized protein</fullName>
    </submittedName>
</protein>
<keyword evidence="3" id="KW-1185">Reference proteome</keyword>
<dbReference type="AlphaFoldDB" id="A0A4Y9VUV9"/>